<comment type="caution">
    <text evidence="3">The sequence shown here is derived from an EMBL/GenBank/DDBJ whole genome shotgun (WGS) entry which is preliminary data.</text>
</comment>
<organism evidence="3 4">
    <name type="scientific">Pusillimonas minor</name>
    <dbReference type="NCBI Taxonomy" id="2697024"/>
    <lineage>
        <taxon>Bacteria</taxon>
        <taxon>Pseudomonadati</taxon>
        <taxon>Pseudomonadota</taxon>
        <taxon>Betaproteobacteria</taxon>
        <taxon>Burkholderiales</taxon>
        <taxon>Alcaligenaceae</taxon>
        <taxon>Pusillimonas</taxon>
    </lineage>
</organism>
<dbReference type="EMBL" id="JACJUU010000013">
    <property type="protein sequence ID" value="MBC2770845.1"/>
    <property type="molecule type" value="Genomic_DNA"/>
</dbReference>
<name>A0A842HVP4_9BURK</name>
<gene>
    <name evidence="3" type="ORF">GTU67_13090</name>
</gene>
<dbReference type="Proteomes" id="UP000545386">
    <property type="component" value="Unassembled WGS sequence"/>
</dbReference>
<dbReference type="RefSeq" id="WP_185780507.1">
    <property type="nucleotide sequence ID" value="NZ_JACJUU010000013.1"/>
</dbReference>
<dbReference type="InterPro" id="IPR006504">
    <property type="entry name" value="Tscrpt_reg_Spx/MgsR"/>
</dbReference>
<accession>A0A842HVP4</accession>
<dbReference type="Gene3D" id="3.40.30.10">
    <property type="entry name" value="Glutaredoxin"/>
    <property type="match status" value="1"/>
</dbReference>
<evidence type="ECO:0000256" key="2">
    <source>
        <dbReference type="PROSITE-ProRule" id="PRU01282"/>
    </source>
</evidence>
<dbReference type="AlphaFoldDB" id="A0A842HVP4"/>
<dbReference type="PROSITE" id="PS51353">
    <property type="entry name" value="ARSC"/>
    <property type="match status" value="1"/>
</dbReference>
<dbReference type="NCBIfam" id="TIGR01617">
    <property type="entry name" value="arsC_related"/>
    <property type="match status" value="1"/>
</dbReference>
<evidence type="ECO:0000256" key="1">
    <source>
        <dbReference type="ARBA" id="ARBA00007198"/>
    </source>
</evidence>
<reference evidence="3 4" key="1">
    <citation type="submission" date="2020-08" db="EMBL/GenBank/DDBJ databases">
        <title>Paraeoetvoesia sp. YC-7-48 draft genome sequence.</title>
        <authorList>
            <person name="Yao L."/>
        </authorList>
    </citation>
    <scope>NUCLEOTIDE SEQUENCE [LARGE SCALE GENOMIC DNA]</scope>
    <source>
        <strain evidence="4">YC-7-48</strain>
    </source>
</reference>
<dbReference type="InterPro" id="IPR036249">
    <property type="entry name" value="Thioredoxin-like_sf"/>
</dbReference>
<evidence type="ECO:0000313" key="4">
    <source>
        <dbReference type="Proteomes" id="UP000545386"/>
    </source>
</evidence>
<comment type="similarity">
    <text evidence="1 2">Belongs to the ArsC family.</text>
</comment>
<sequence length="119" mass="12940">MTSPVKIYGLKRCSTCVKATKWLEANGVAYTFVDYRDNPVPPATLVEWAQSAGGWEKLVNRASTSWRNLSDADKAASTPDAFLAMIAQAPTLVKRPVLVPATGPVMFGFSEKKYSEVLG</sequence>
<proteinExistence type="inferred from homology"/>
<dbReference type="PANTHER" id="PTHR30041">
    <property type="entry name" value="ARSENATE REDUCTASE"/>
    <property type="match status" value="1"/>
</dbReference>
<dbReference type="SUPFAM" id="SSF52833">
    <property type="entry name" value="Thioredoxin-like"/>
    <property type="match status" value="1"/>
</dbReference>
<dbReference type="PANTHER" id="PTHR30041:SF8">
    <property type="entry name" value="PROTEIN YFFB"/>
    <property type="match status" value="1"/>
</dbReference>
<keyword evidence="4" id="KW-1185">Reference proteome</keyword>
<dbReference type="Pfam" id="PF03960">
    <property type="entry name" value="ArsC"/>
    <property type="match status" value="1"/>
</dbReference>
<protein>
    <submittedName>
        <fullName evidence="3">Spx/MgsR family RNA polymerase-binding regulatory protein</fullName>
    </submittedName>
</protein>
<evidence type="ECO:0000313" key="3">
    <source>
        <dbReference type="EMBL" id="MBC2770845.1"/>
    </source>
</evidence>
<dbReference type="InterPro" id="IPR006660">
    <property type="entry name" value="Arsenate_reductase-like"/>
</dbReference>